<dbReference type="InterPro" id="IPR038996">
    <property type="entry name" value="Gp14"/>
</dbReference>
<reference evidence="2" key="1">
    <citation type="submission" date="2016-11" db="EMBL/GenBank/DDBJ databases">
        <authorList>
            <person name="Jaros S."/>
            <person name="Januszkiewicz K."/>
            <person name="Wedrychowicz H."/>
        </authorList>
    </citation>
    <scope>NUCLEOTIDE SEQUENCE [LARGE SCALE GENOMIC DNA]</scope>
</reference>
<dbReference type="Proteomes" id="UP000221883">
    <property type="component" value="Segment"/>
</dbReference>
<organism evidence="1 2">
    <name type="scientific">Pectobacterium phage PP99</name>
    <dbReference type="NCBI Taxonomy" id="1932883"/>
    <lineage>
        <taxon>Viruses</taxon>
        <taxon>Duplodnaviria</taxon>
        <taxon>Heunggongvirae</taxon>
        <taxon>Uroviricota</taxon>
        <taxon>Caudoviricetes</taxon>
        <taxon>Autographivirales</taxon>
        <taxon>Gajwadongvirus</taxon>
        <taxon>Gajwadongvirus PP99</taxon>
    </lineage>
</organism>
<dbReference type="Pfam" id="PF24072">
    <property type="entry name" value="T7_gp14"/>
    <property type="match status" value="1"/>
</dbReference>
<sequence length="216" mass="22969">MAHSINVDNAYKEGAMAVAAGVGAWAAANAATIAAVSTAVSVAATAASFYQQSQQAKAQEQAAKKQNEQLAQQAVESYDDLTPAEIDAQRNAADMEIQQKAEAMQAKGRVNVFAAASGTAGQSVDSMLFNIDAIKARNTNEILNQREAGLFSIKQQAEQSRQGAISSMSREAIQRPSWIEAGLKIGTQIVSGLANYDQKNRETFSKQEKAIVRSSV</sequence>
<proteinExistence type="predicted"/>
<evidence type="ECO:0000313" key="2">
    <source>
        <dbReference type="Proteomes" id="UP000221883"/>
    </source>
</evidence>
<evidence type="ECO:0000313" key="1">
    <source>
        <dbReference type="EMBL" id="APW79732.1"/>
    </source>
</evidence>
<gene>
    <name evidence="1" type="ORF">PP99_42</name>
</gene>
<accession>A0A1P8L652</accession>
<dbReference type="EMBL" id="KY250034">
    <property type="protein sequence ID" value="APW79732.1"/>
    <property type="molecule type" value="Genomic_DNA"/>
</dbReference>
<protein>
    <submittedName>
        <fullName evidence="1">Putative internal virion protein A</fullName>
    </submittedName>
</protein>
<keyword evidence="2" id="KW-1185">Reference proteome</keyword>
<name>A0A1P8L652_9CAUD</name>